<organism evidence="2 3">
    <name type="scientific">Punica granatum</name>
    <name type="common">Pomegranate</name>
    <dbReference type="NCBI Taxonomy" id="22663"/>
    <lineage>
        <taxon>Eukaryota</taxon>
        <taxon>Viridiplantae</taxon>
        <taxon>Streptophyta</taxon>
        <taxon>Embryophyta</taxon>
        <taxon>Tracheophyta</taxon>
        <taxon>Spermatophyta</taxon>
        <taxon>Magnoliopsida</taxon>
        <taxon>eudicotyledons</taxon>
        <taxon>Gunneridae</taxon>
        <taxon>Pentapetalae</taxon>
        <taxon>rosids</taxon>
        <taxon>malvids</taxon>
        <taxon>Myrtales</taxon>
        <taxon>Lythraceae</taxon>
        <taxon>Punica</taxon>
    </lineage>
</organism>
<accession>A0A2I0KH22</accession>
<dbReference type="EMBL" id="PGOL01000589">
    <property type="protein sequence ID" value="PKI67749.1"/>
    <property type="molecule type" value="Genomic_DNA"/>
</dbReference>
<feature type="region of interest" description="Disordered" evidence="1">
    <location>
        <begin position="61"/>
        <end position="86"/>
    </location>
</feature>
<sequence>MGEERKQPEPKNVDGVHSQLPPTITESQVKRLDRDESGAELYGRHVKAIGSISSKANVDESIDCNDENPTSIVPIPSEPYPKPTTQRKCANLWAGKKPKRDERVFRPNNAYKGTVASVSPLKDRSFRNERFKMRTFDAREGDAAGTGVGGGREGGQKAEVGASAMGGRWSISCWPRWFKGCQPKVGPSGRAYVIICGSGVLRSRGP</sequence>
<reference evidence="2 3" key="1">
    <citation type="submission" date="2017-11" db="EMBL/GenBank/DDBJ databases">
        <title>De-novo sequencing of pomegranate (Punica granatum L.) genome.</title>
        <authorList>
            <person name="Akparov Z."/>
            <person name="Amiraslanov A."/>
            <person name="Hajiyeva S."/>
            <person name="Abbasov M."/>
            <person name="Kaur K."/>
            <person name="Hamwieh A."/>
            <person name="Solovyev V."/>
            <person name="Salamov A."/>
            <person name="Braich B."/>
            <person name="Kosarev P."/>
            <person name="Mahmoud A."/>
            <person name="Hajiyev E."/>
            <person name="Babayeva S."/>
            <person name="Izzatullayeva V."/>
            <person name="Mammadov A."/>
            <person name="Mammadov A."/>
            <person name="Sharifova S."/>
            <person name="Ojaghi J."/>
            <person name="Eynullazada K."/>
            <person name="Bayramov B."/>
            <person name="Abdulazimova A."/>
            <person name="Shahmuradov I."/>
        </authorList>
    </citation>
    <scope>NUCLEOTIDE SEQUENCE [LARGE SCALE GENOMIC DNA]</scope>
    <source>
        <strain evidence="3">cv. AG2017</strain>
        <tissue evidence="2">Leaf</tissue>
    </source>
</reference>
<feature type="compositionally biased region" description="Basic and acidic residues" evidence="1">
    <location>
        <begin position="1"/>
        <end position="14"/>
    </location>
</feature>
<name>A0A2I0KH22_PUNGR</name>
<evidence type="ECO:0000313" key="3">
    <source>
        <dbReference type="Proteomes" id="UP000233551"/>
    </source>
</evidence>
<gene>
    <name evidence="2" type="ORF">CRG98_011962</name>
</gene>
<dbReference type="Proteomes" id="UP000233551">
    <property type="component" value="Unassembled WGS sequence"/>
</dbReference>
<feature type="region of interest" description="Disordered" evidence="1">
    <location>
        <begin position="1"/>
        <end position="24"/>
    </location>
</feature>
<comment type="caution">
    <text evidence="2">The sequence shown here is derived from an EMBL/GenBank/DDBJ whole genome shotgun (WGS) entry which is preliminary data.</text>
</comment>
<keyword evidence="3" id="KW-1185">Reference proteome</keyword>
<protein>
    <submittedName>
        <fullName evidence="2">Uncharacterized protein</fullName>
    </submittedName>
</protein>
<evidence type="ECO:0000313" key="2">
    <source>
        <dbReference type="EMBL" id="PKI67749.1"/>
    </source>
</evidence>
<evidence type="ECO:0000256" key="1">
    <source>
        <dbReference type="SAM" id="MobiDB-lite"/>
    </source>
</evidence>
<dbReference type="AlphaFoldDB" id="A0A2I0KH22"/>
<proteinExistence type="predicted"/>